<protein>
    <recommendedName>
        <fullName evidence="6">FAD-binding PCMH-type domain-containing protein</fullName>
    </recommendedName>
</protein>
<evidence type="ECO:0000256" key="3">
    <source>
        <dbReference type="ARBA" id="ARBA00022630"/>
    </source>
</evidence>
<evidence type="ECO:0000313" key="7">
    <source>
        <dbReference type="EMBL" id="CAG8973974.1"/>
    </source>
</evidence>
<dbReference type="PANTHER" id="PTHR42973">
    <property type="entry name" value="BINDING OXIDOREDUCTASE, PUTATIVE (AFU_ORTHOLOGUE AFUA_1G17690)-RELATED"/>
    <property type="match status" value="1"/>
</dbReference>
<dbReference type="AlphaFoldDB" id="A0A9N9LKF0"/>
<keyword evidence="5" id="KW-0560">Oxidoreductase</keyword>
<dbReference type="GO" id="GO:0016491">
    <property type="term" value="F:oxidoreductase activity"/>
    <property type="evidence" value="ECO:0007669"/>
    <property type="project" value="UniProtKB-KW"/>
</dbReference>
<dbReference type="GO" id="GO:0071949">
    <property type="term" value="F:FAD binding"/>
    <property type="evidence" value="ECO:0007669"/>
    <property type="project" value="InterPro"/>
</dbReference>
<dbReference type="Gene3D" id="3.40.462.20">
    <property type="match status" value="1"/>
</dbReference>
<reference evidence="7" key="1">
    <citation type="submission" date="2021-07" db="EMBL/GenBank/DDBJ databases">
        <authorList>
            <person name="Durling M."/>
        </authorList>
    </citation>
    <scope>NUCLEOTIDE SEQUENCE</scope>
</reference>
<dbReference type="PANTHER" id="PTHR42973:SF9">
    <property type="entry name" value="FAD-BINDING PCMH-TYPE DOMAIN-CONTAINING PROTEIN-RELATED"/>
    <property type="match status" value="1"/>
</dbReference>
<dbReference type="EMBL" id="CAJVRM010000085">
    <property type="protein sequence ID" value="CAG8973974.1"/>
    <property type="molecule type" value="Genomic_DNA"/>
</dbReference>
<dbReference type="OrthoDB" id="9996127at2759"/>
<evidence type="ECO:0000256" key="4">
    <source>
        <dbReference type="ARBA" id="ARBA00022827"/>
    </source>
</evidence>
<dbReference type="InterPro" id="IPR050416">
    <property type="entry name" value="FAD-linked_Oxidoreductase"/>
</dbReference>
<proteinExistence type="inferred from homology"/>
<dbReference type="InterPro" id="IPR016166">
    <property type="entry name" value="FAD-bd_PCMH"/>
</dbReference>
<organism evidence="7 8">
    <name type="scientific">Hymenoscyphus albidus</name>
    <dbReference type="NCBI Taxonomy" id="595503"/>
    <lineage>
        <taxon>Eukaryota</taxon>
        <taxon>Fungi</taxon>
        <taxon>Dikarya</taxon>
        <taxon>Ascomycota</taxon>
        <taxon>Pezizomycotina</taxon>
        <taxon>Leotiomycetes</taxon>
        <taxon>Helotiales</taxon>
        <taxon>Helotiaceae</taxon>
        <taxon>Hymenoscyphus</taxon>
    </lineage>
</organism>
<comment type="cofactor">
    <cofactor evidence="1">
        <name>FAD</name>
        <dbReference type="ChEBI" id="CHEBI:57692"/>
    </cofactor>
</comment>
<dbReference type="Gene3D" id="3.30.465.10">
    <property type="match status" value="1"/>
</dbReference>
<accession>A0A9N9LKF0</accession>
<evidence type="ECO:0000259" key="6">
    <source>
        <dbReference type="PROSITE" id="PS51387"/>
    </source>
</evidence>
<keyword evidence="3" id="KW-0285">Flavoprotein</keyword>
<comment type="similarity">
    <text evidence="2">Belongs to the oxygen-dependent FAD-linked oxidoreductase family.</text>
</comment>
<evidence type="ECO:0000256" key="2">
    <source>
        <dbReference type="ARBA" id="ARBA00005466"/>
    </source>
</evidence>
<name>A0A9N9LKF0_9HELO</name>
<dbReference type="Proteomes" id="UP000701801">
    <property type="component" value="Unassembled WGS sequence"/>
</dbReference>
<feature type="domain" description="FAD-binding PCMH-type" evidence="6">
    <location>
        <begin position="39"/>
        <end position="211"/>
    </location>
</feature>
<dbReference type="InterPro" id="IPR016169">
    <property type="entry name" value="FAD-bd_PCMH_sub2"/>
</dbReference>
<gene>
    <name evidence="7" type="ORF">HYALB_00010094</name>
</gene>
<dbReference type="InterPro" id="IPR012951">
    <property type="entry name" value="BBE"/>
</dbReference>
<dbReference type="InterPro" id="IPR036318">
    <property type="entry name" value="FAD-bd_PCMH-like_sf"/>
</dbReference>
<dbReference type="PROSITE" id="PS51387">
    <property type="entry name" value="FAD_PCMH"/>
    <property type="match status" value="1"/>
</dbReference>
<evidence type="ECO:0000313" key="8">
    <source>
        <dbReference type="Proteomes" id="UP000701801"/>
    </source>
</evidence>
<evidence type="ECO:0000256" key="5">
    <source>
        <dbReference type="ARBA" id="ARBA00023002"/>
    </source>
</evidence>
<dbReference type="SUPFAM" id="SSF56176">
    <property type="entry name" value="FAD-binding/transporter-associated domain-like"/>
    <property type="match status" value="1"/>
</dbReference>
<dbReference type="InterPro" id="IPR006094">
    <property type="entry name" value="Oxid_FAD_bind_N"/>
</dbReference>
<dbReference type="Pfam" id="PF01565">
    <property type="entry name" value="FAD_binding_4"/>
    <property type="match status" value="1"/>
</dbReference>
<keyword evidence="4" id="KW-0274">FAD</keyword>
<dbReference type="Pfam" id="PF08031">
    <property type="entry name" value="BBE"/>
    <property type="match status" value="1"/>
</dbReference>
<sequence>MSKNENILAELGSRLSSGASIVLPNNTEFANLTSRWREYDAPSINVVVEVANESDVQQTVLYAAKHGIPFFARSGGHGATGALIQARNAIQIDFRSLNHIALSEDGQIATIGGGANVADTVNKFASLGKRTVTGICECVGFSAPALGGGHGWLQGQYGLMADQVTSARLVLSNGEAVTVSEKSNKDLFWAIRGAGHNFGLVTEWEYHVYDDNPSWSYETFVYTGDKLEALYNLANKTMRDQPPELVHWGYIIKYAKPYHDIGPLSVQTGQGTLHDLAVLTFQVSSTIWSNMAVLGIRTSIENVKSILTPWHQDKNGPGCAYGLTSRHYPIVLQTYNVTAVREVYNEIDSTFNKVPEVADYFFLLKGYSTQAVKAIDPDSTAFPHRDDNILVTSYIQYKPNSTIDPLAQEFGEKIRKYLLVGSEDPEYLRAYVNYADGTESLHEFYGWEAWRIEKLKKLKAQWDPQNKMRYYVPIE</sequence>
<comment type="caution">
    <text evidence="7">The sequence shown here is derived from an EMBL/GenBank/DDBJ whole genome shotgun (WGS) entry which is preliminary data.</text>
</comment>
<evidence type="ECO:0000256" key="1">
    <source>
        <dbReference type="ARBA" id="ARBA00001974"/>
    </source>
</evidence>
<keyword evidence="8" id="KW-1185">Reference proteome</keyword>